<evidence type="ECO:0000256" key="3">
    <source>
        <dbReference type="ARBA" id="ARBA00022679"/>
    </source>
</evidence>
<keyword evidence="4" id="KW-0548">Nucleotidyltransferase</keyword>
<dbReference type="Proteomes" id="UP000585474">
    <property type="component" value="Unassembled WGS sequence"/>
</dbReference>
<dbReference type="Pfam" id="PF01704">
    <property type="entry name" value="UDPGP"/>
    <property type="match status" value="1"/>
</dbReference>
<keyword evidence="3" id="KW-0808">Transferase</keyword>
<dbReference type="AlphaFoldDB" id="A0A7J0F637"/>
<reference evidence="6 7" key="1">
    <citation type="submission" date="2019-07" db="EMBL/GenBank/DDBJ databases">
        <title>De Novo Assembly of kiwifruit Actinidia rufa.</title>
        <authorList>
            <person name="Sugita-Konishi S."/>
            <person name="Sato K."/>
            <person name="Mori E."/>
            <person name="Abe Y."/>
            <person name="Kisaki G."/>
            <person name="Hamano K."/>
            <person name="Suezawa K."/>
            <person name="Otani M."/>
            <person name="Fukuda T."/>
            <person name="Manabe T."/>
            <person name="Gomi K."/>
            <person name="Tabuchi M."/>
            <person name="Akimitsu K."/>
            <person name="Kataoka I."/>
        </authorList>
    </citation>
    <scope>NUCLEOTIDE SEQUENCE [LARGE SCALE GENOMIC DNA]</scope>
    <source>
        <strain evidence="7">cv. Fuchu</strain>
    </source>
</reference>
<evidence type="ECO:0000313" key="7">
    <source>
        <dbReference type="Proteomes" id="UP000585474"/>
    </source>
</evidence>
<evidence type="ECO:0000256" key="4">
    <source>
        <dbReference type="ARBA" id="ARBA00022695"/>
    </source>
</evidence>
<gene>
    <name evidence="6" type="ORF">Acr_09g0005860</name>
</gene>
<keyword evidence="7" id="KW-1185">Reference proteome</keyword>
<name>A0A7J0F637_9ERIC</name>
<accession>A0A7J0F637</accession>
<dbReference type="GO" id="GO:0003983">
    <property type="term" value="F:UTP:glucose-1-phosphate uridylyltransferase activity"/>
    <property type="evidence" value="ECO:0007669"/>
    <property type="project" value="UniProtKB-EC"/>
</dbReference>
<organism evidence="6 7">
    <name type="scientific">Actinidia rufa</name>
    <dbReference type="NCBI Taxonomy" id="165716"/>
    <lineage>
        <taxon>Eukaryota</taxon>
        <taxon>Viridiplantae</taxon>
        <taxon>Streptophyta</taxon>
        <taxon>Embryophyta</taxon>
        <taxon>Tracheophyta</taxon>
        <taxon>Spermatophyta</taxon>
        <taxon>Magnoliopsida</taxon>
        <taxon>eudicotyledons</taxon>
        <taxon>Gunneridae</taxon>
        <taxon>Pentapetalae</taxon>
        <taxon>asterids</taxon>
        <taxon>Ericales</taxon>
        <taxon>Actinidiaceae</taxon>
        <taxon>Actinidia</taxon>
    </lineage>
</organism>
<evidence type="ECO:0000256" key="2">
    <source>
        <dbReference type="ARBA" id="ARBA00012415"/>
    </source>
</evidence>
<dbReference type="InterPro" id="IPR002618">
    <property type="entry name" value="UDPGP_fam"/>
</dbReference>
<protein>
    <recommendedName>
        <fullName evidence="2">UTP--glucose-1-phosphate uridylyltransferase</fullName>
        <ecNumber evidence="2">2.7.7.9</ecNumber>
    </recommendedName>
</protein>
<dbReference type="InterPro" id="IPR016267">
    <property type="entry name" value="UDPGP_trans"/>
</dbReference>
<evidence type="ECO:0000256" key="1">
    <source>
        <dbReference type="ARBA" id="ARBA00010401"/>
    </source>
</evidence>
<dbReference type="InterPro" id="IPR029044">
    <property type="entry name" value="Nucleotide-diphossugar_trans"/>
</dbReference>
<evidence type="ECO:0000256" key="5">
    <source>
        <dbReference type="ARBA" id="ARBA00048128"/>
    </source>
</evidence>
<comment type="similarity">
    <text evidence="1">Belongs to the UDPGP type 1 family.</text>
</comment>
<dbReference type="EC" id="2.7.7.9" evidence="2"/>
<dbReference type="OrthoDB" id="932129at2759"/>
<proteinExistence type="inferred from homology"/>
<sequence>MATATLSPVEAEKISTLQSAVASLPQIRQAYLIFLHFSVFENEKSGFINLVARYLSGEAQHIEWSKIQTPTDEVVIPYDSLAPAPEDAAETKKLLDKLVVC</sequence>
<dbReference type="GO" id="GO:0006011">
    <property type="term" value="P:UDP-alpha-D-glucose metabolic process"/>
    <property type="evidence" value="ECO:0007669"/>
    <property type="project" value="InterPro"/>
</dbReference>
<dbReference type="EMBL" id="BJWL01000009">
    <property type="protein sequence ID" value="GFY94140.1"/>
    <property type="molecule type" value="Genomic_DNA"/>
</dbReference>
<evidence type="ECO:0000313" key="6">
    <source>
        <dbReference type="EMBL" id="GFY94140.1"/>
    </source>
</evidence>
<dbReference type="PANTHER" id="PTHR43511">
    <property type="match status" value="1"/>
</dbReference>
<dbReference type="Gene3D" id="3.90.550.10">
    <property type="entry name" value="Spore Coat Polysaccharide Biosynthesis Protein SpsA, Chain A"/>
    <property type="match status" value="1"/>
</dbReference>
<comment type="caution">
    <text evidence="6">The sequence shown here is derived from an EMBL/GenBank/DDBJ whole genome shotgun (WGS) entry which is preliminary data.</text>
</comment>
<comment type="catalytic activity">
    <reaction evidence="5">
        <text>alpha-D-glucose 1-phosphate + UTP + H(+) = UDP-alpha-D-glucose + diphosphate</text>
        <dbReference type="Rhea" id="RHEA:19889"/>
        <dbReference type="ChEBI" id="CHEBI:15378"/>
        <dbReference type="ChEBI" id="CHEBI:33019"/>
        <dbReference type="ChEBI" id="CHEBI:46398"/>
        <dbReference type="ChEBI" id="CHEBI:58601"/>
        <dbReference type="ChEBI" id="CHEBI:58885"/>
        <dbReference type="EC" id="2.7.7.9"/>
    </reaction>
</comment>